<dbReference type="Proteomes" id="UP000594014">
    <property type="component" value="Chromosome"/>
</dbReference>
<proteinExistence type="predicted"/>
<dbReference type="EMBL" id="CP042469">
    <property type="protein sequence ID" value="QOX64777.1"/>
    <property type="molecule type" value="Genomic_DNA"/>
</dbReference>
<sequence length="100" mass="11381">MIKKGEWVRIHKIILQPSERAPQVPEDTKQVPLEMWDKGFLQEDAEIGDEVTIETVTGRTETGTLIEVNPYYEHDFGKFVPELLAIDKQVRGILFGGDQA</sequence>
<accession>A0ACD1ADZ5</accession>
<protein>
    <submittedName>
        <fullName evidence="1">2-amino-4-ketopentanoate thiolase</fullName>
    </submittedName>
</protein>
<gene>
    <name evidence="1" type="ORF">FRZ06_16200</name>
</gene>
<evidence type="ECO:0000313" key="2">
    <source>
        <dbReference type="Proteomes" id="UP000594014"/>
    </source>
</evidence>
<evidence type="ECO:0000313" key="1">
    <source>
        <dbReference type="EMBL" id="QOX64777.1"/>
    </source>
</evidence>
<name>A0ACD1ADZ5_9FIRM</name>
<reference evidence="1" key="1">
    <citation type="submission" date="2019-08" db="EMBL/GenBank/DDBJ databases">
        <title>Genome sequence of Clostridiales bacterium MT110.</title>
        <authorList>
            <person name="Cao J."/>
        </authorList>
    </citation>
    <scope>NUCLEOTIDE SEQUENCE</scope>
    <source>
        <strain evidence="1">MT110</strain>
    </source>
</reference>
<keyword evidence="2" id="KW-1185">Reference proteome</keyword>
<organism evidence="1 2">
    <name type="scientific">Anoxybacterium hadale</name>
    <dbReference type="NCBI Taxonomy" id="3408580"/>
    <lineage>
        <taxon>Bacteria</taxon>
        <taxon>Bacillati</taxon>
        <taxon>Bacillota</taxon>
        <taxon>Clostridia</taxon>
        <taxon>Peptostreptococcales</taxon>
        <taxon>Anaerovoracaceae</taxon>
        <taxon>Anoxybacterium</taxon>
    </lineage>
</organism>